<dbReference type="HOGENOM" id="CLU_3200806_0_0_10"/>
<gene>
    <name evidence="1" type="ordered locus">IALB_2810</name>
</gene>
<evidence type="ECO:0000313" key="2">
    <source>
        <dbReference type="Proteomes" id="UP000007394"/>
    </source>
</evidence>
<protein>
    <submittedName>
        <fullName evidence="1">Uncharacterized protein</fullName>
    </submittedName>
</protein>
<reference evidence="1 2" key="1">
    <citation type="journal article" date="2012" name="Front. Microbiol.">
        <title>Complete genome of Ignavibacterium album, a metabolically versatile, flagellated, facultative anaerobe from the phylum Chlorobi.</title>
        <authorList>
            <person name="Liu Z."/>
            <person name="Frigaard N.-U."/>
            <person name="Vogl K."/>
            <person name="Iino T."/>
            <person name="Ohkuma M."/>
            <person name="Overmann J."/>
            <person name="Bryant D.A."/>
        </authorList>
    </citation>
    <scope>NUCLEOTIDE SEQUENCE [LARGE SCALE GENOMIC DNA]</scope>
    <source>
        <strain evidence="2">DSM 19864 / JCM 16511 / NBRC 101810 / Mat9-16</strain>
    </source>
</reference>
<keyword evidence="2" id="KW-1185">Reference proteome</keyword>
<dbReference type="AlphaFoldDB" id="I0ANF6"/>
<dbReference type="EMBL" id="CP003418">
    <property type="protein sequence ID" value="AFH50513.1"/>
    <property type="molecule type" value="Genomic_DNA"/>
</dbReference>
<dbReference type="RefSeq" id="WP_014561652.1">
    <property type="nucleotide sequence ID" value="NC_017464.1"/>
</dbReference>
<dbReference type="Proteomes" id="UP000007394">
    <property type="component" value="Chromosome"/>
</dbReference>
<name>I0ANF6_IGNAJ</name>
<sequence length="45" mass="5506">MKEKHLTTKYHEGWHEVAQRKIFVFLCDDLRALCGEKNYEIKRQL</sequence>
<evidence type="ECO:0000313" key="1">
    <source>
        <dbReference type="EMBL" id="AFH50513.1"/>
    </source>
</evidence>
<organism evidence="1 2">
    <name type="scientific">Ignavibacterium album (strain DSM 19864 / JCM 16511 / NBRC 101810 / Mat9-16)</name>
    <dbReference type="NCBI Taxonomy" id="945713"/>
    <lineage>
        <taxon>Bacteria</taxon>
        <taxon>Pseudomonadati</taxon>
        <taxon>Ignavibacteriota</taxon>
        <taxon>Ignavibacteria</taxon>
        <taxon>Ignavibacteriales</taxon>
        <taxon>Ignavibacteriaceae</taxon>
        <taxon>Ignavibacterium</taxon>
    </lineage>
</organism>
<accession>I0ANF6</accession>
<proteinExistence type="predicted"/>
<dbReference type="KEGG" id="ial:IALB_2810"/>